<dbReference type="NCBIfam" id="TIGR03007">
    <property type="entry name" value="pepcterm_ChnLen"/>
    <property type="match status" value="1"/>
</dbReference>
<organism evidence="3 4">
    <name type="scientific">Duganella lactea</name>
    <dbReference type="NCBI Taxonomy" id="2692173"/>
    <lineage>
        <taxon>Bacteria</taxon>
        <taxon>Pseudomonadati</taxon>
        <taxon>Pseudomonadota</taxon>
        <taxon>Betaproteobacteria</taxon>
        <taxon>Burkholderiales</taxon>
        <taxon>Oxalobacteraceae</taxon>
        <taxon>Telluria group</taxon>
        <taxon>Duganella</taxon>
    </lineage>
</organism>
<feature type="transmembrane region" description="Helical" evidence="2">
    <location>
        <begin position="483"/>
        <end position="505"/>
    </location>
</feature>
<dbReference type="EMBL" id="WWCO01000007">
    <property type="protein sequence ID" value="MYM35026.1"/>
    <property type="molecule type" value="Genomic_DNA"/>
</dbReference>
<keyword evidence="2" id="KW-1133">Transmembrane helix</keyword>
<protein>
    <submittedName>
        <fullName evidence="3">Chain length-determining protein</fullName>
    </submittedName>
</protein>
<keyword evidence="2" id="KW-0812">Transmembrane</keyword>
<keyword evidence="1" id="KW-0175">Coiled coil</keyword>
<evidence type="ECO:0000256" key="1">
    <source>
        <dbReference type="SAM" id="Coils"/>
    </source>
</evidence>
<gene>
    <name evidence="3" type="ORF">GTP38_11835</name>
</gene>
<feature type="transmembrane region" description="Helical" evidence="2">
    <location>
        <begin position="420"/>
        <end position="441"/>
    </location>
</feature>
<feature type="coiled-coil region" evidence="1">
    <location>
        <begin position="167"/>
        <end position="237"/>
    </location>
</feature>
<comment type="caution">
    <text evidence="3">The sequence shown here is derived from an EMBL/GenBank/DDBJ whole genome shotgun (WGS) entry which is preliminary data.</text>
</comment>
<dbReference type="InterPro" id="IPR014345">
    <property type="entry name" value="XrtA_polysacc_chain"/>
</dbReference>
<evidence type="ECO:0000313" key="4">
    <source>
        <dbReference type="Proteomes" id="UP000449678"/>
    </source>
</evidence>
<proteinExistence type="predicted"/>
<dbReference type="PANTHER" id="PTHR32309:SF13">
    <property type="entry name" value="FERRIC ENTEROBACTIN TRANSPORT PROTEIN FEPE"/>
    <property type="match status" value="1"/>
</dbReference>
<dbReference type="RefSeq" id="WP_160990420.1">
    <property type="nucleotide sequence ID" value="NZ_WWCO01000007.1"/>
</dbReference>
<evidence type="ECO:0000256" key="2">
    <source>
        <dbReference type="SAM" id="Phobius"/>
    </source>
</evidence>
<evidence type="ECO:0000313" key="3">
    <source>
        <dbReference type="EMBL" id="MYM35026.1"/>
    </source>
</evidence>
<reference evidence="3 4" key="1">
    <citation type="submission" date="2019-12" db="EMBL/GenBank/DDBJ databases">
        <title>Novel species isolated from a subtropical stream in China.</title>
        <authorList>
            <person name="Lu H."/>
        </authorList>
    </citation>
    <scope>NUCLEOTIDE SEQUENCE [LARGE SCALE GENOMIC DNA]</scope>
    <source>
        <strain evidence="3 4">FT94W</strain>
    </source>
</reference>
<name>A0ABW9V7U5_9BURK</name>
<dbReference type="PANTHER" id="PTHR32309">
    <property type="entry name" value="TYROSINE-PROTEIN KINASE"/>
    <property type="match status" value="1"/>
</dbReference>
<sequence>MEELISQLISSLKGIWKYRWYAIAVGWLIATIGWIKVATLPDDYQASAKVFVDTQSILKPLLAGMTSVPNIEQQVAIMSRTLLSRPNVERITRMVDLDIAAATAREQQQQIEELMNKIRVVGSGNDIYSITYNHRNPRLAREVVQSLLTIFVESSYKGKSGETRKAVQFIDDQIKAYEDKLSAAENSVKLFRLKNNSLLPRQGVDYGSQLMQSSDALNAARLELAEAEQARNAIAAQITGDEPILGAELAPAAIDNPELDARISTLNKSLDALRMQYTEKHPDIVAAKRLVAQLEQRKVEESKLKQNSDPGKHYSPMLQQLKVAQTEAEARVAAITARVQEYTLRHQRLLAQSNAVPEVETALAQLNRDYQINKENYEKLIGRREAAKLSGDLTSTTDMMTIKVIDPPTVPLNPIGPNRVLLYSITLGGALLCGVAAALLISQVRPTFLSPEELHSRTAMPVLGTVAMNWTDNERAKRRRGKLWFGGALSCLFAAYAGVLATALMR</sequence>
<dbReference type="InterPro" id="IPR050445">
    <property type="entry name" value="Bact_polysacc_biosynth/exp"/>
</dbReference>
<keyword evidence="4" id="KW-1185">Reference proteome</keyword>
<accession>A0ABW9V7U5</accession>
<dbReference type="Proteomes" id="UP000449678">
    <property type="component" value="Unassembled WGS sequence"/>
</dbReference>
<keyword evidence="2" id="KW-0472">Membrane</keyword>